<dbReference type="AlphaFoldDB" id="A0A0D8B691"/>
<name>A0A0D8B691_9ACTN</name>
<dbReference type="InterPro" id="IPR041490">
    <property type="entry name" value="KstR2_TetR_C"/>
</dbReference>
<dbReference type="SUPFAM" id="SSF46689">
    <property type="entry name" value="Homeodomain-like"/>
    <property type="match status" value="1"/>
</dbReference>
<reference evidence="2 3" key="2">
    <citation type="journal article" date="2016" name="Genome Announc.">
        <title>Permanent Draft Genome Sequences for Two Variants of Frankia sp. Strain CpI1, the First Frankia Strain Isolated from Root Nodules of Comptonia peregrina.</title>
        <authorList>
            <person name="Oshone R."/>
            <person name="Hurst S.G.IV."/>
            <person name="Abebe-Akele F."/>
            <person name="Simpson S."/>
            <person name="Morris K."/>
            <person name="Thomas W.K."/>
            <person name="Tisa L.S."/>
        </authorList>
    </citation>
    <scope>NUCLEOTIDE SEQUENCE [LARGE SCALE GENOMIC DNA]</scope>
    <source>
        <strain evidence="3">CpI1-S</strain>
    </source>
</reference>
<evidence type="ECO:0000259" key="1">
    <source>
        <dbReference type="Pfam" id="PF17932"/>
    </source>
</evidence>
<evidence type="ECO:0000313" key="3">
    <source>
        <dbReference type="Proteomes" id="UP000032545"/>
    </source>
</evidence>
<dbReference type="Proteomes" id="UP000032545">
    <property type="component" value="Unassembled WGS sequence"/>
</dbReference>
<dbReference type="EMBL" id="JYFN01000092">
    <property type="protein sequence ID" value="KJE19630.1"/>
    <property type="molecule type" value="Genomic_DNA"/>
</dbReference>
<dbReference type="InterPro" id="IPR009057">
    <property type="entry name" value="Homeodomain-like_sf"/>
</dbReference>
<organism evidence="2 3">
    <name type="scientific">Frankia torreyi</name>
    <dbReference type="NCBI Taxonomy" id="1856"/>
    <lineage>
        <taxon>Bacteria</taxon>
        <taxon>Bacillati</taxon>
        <taxon>Actinomycetota</taxon>
        <taxon>Actinomycetes</taxon>
        <taxon>Frankiales</taxon>
        <taxon>Frankiaceae</taxon>
        <taxon>Frankia</taxon>
    </lineage>
</organism>
<dbReference type="Gene3D" id="1.10.357.10">
    <property type="entry name" value="Tetracycline Repressor, domain 2"/>
    <property type="match status" value="1"/>
</dbReference>
<proteinExistence type="predicted"/>
<protein>
    <recommendedName>
        <fullName evidence="1">HTH-type transcriptional repressor KstR2 C-terminal domain-containing protein</fullName>
    </recommendedName>
</protein>
<sequence length="218" mass="24145">MSRGRFRDTLGGVDRVAARAALQQRRAELYRAATDLFADLGLAEISLRDIGAHAGVEPVESVRDYLAGTLERDVWEVPLSVLVDEFFRVINSALAAAGPSAAERLSALVRGTMSYYLRYQTTALLLRYRTIGRVGERFSIGEQVVERGASQLFGEIIQQGVREGVFRTPFPADARRSIEAAGTAALEWYDHTGPVQPDELIERYVRLSLATVEFIGLR</sequence>
<dbReference type="SUPFAM" id="SSF48498">
    <property type="entry name" value="Tetracyclin repressor-like, C-terminal domain"/>
    <property type="match status" value="1"/>
</dbReference>
<dbReference type="Pfam" id="PF17932">
    <property type="entry name" value="TetR_C_24"/>
    <property type="match status" value="1"/>
</dbReference>
<evidence type="ECO:0000313" key="2">
    <source>
        <dbReference type="EMBL" id="KJE19630.1"/>
    </source>
</evidence>
<dbReference type="Gene3D" id="1.10.10.60">
    <property type="entry name" value="Homeodomain-like"/>
    <property type="match status" value="1"/>
</dbReference>
<dbReference type="PATRIC" id="fig|1502723.3.peg.7023"/>
<reference evidence="3" key="1">
    <citation type="submission" date="2015-02" db="EMBL/GenBank/DDBJ databases">
        <title>Draft Genome of Frankia sp. CpI1-S.</title>
        <authorList>
            <person name="Oshone R.T."/>
            <person name="Ngom M."/>
            <person name="Ghodhbane-Gtari F."/>
            <person name="Gtari M."/>
            <person name="Morris K."/>
            <person name="Thomas K."/>
            <person name="Sen A."/>
            <person name="Tisa L.S."/>
        </authorList>
    </citation>
    <scope>NUCLEOTIDE SEQUENCE [LARGE SCALE GENOMIC DNA]</scope>
    <source>
        <strain evidence="3">CpI1-S</strain>
    </source>
</reference>
<comment type="caution">
    <text evidence="2">The sequence shown here is derived from an EMBL/GenBank/DDBJ whole genome shotgun (WGS) entry which is preliminary data.</text>
</comment>
<feature type="domain" description="HTH-type transcriptional repressor KstR2 C-terminal" evidence="1">
    <location>
        <begin position="100"/>
        <end position="211"/>
    </location>
</feature>
<accession>A0A0D8B691</accession>
<dbReference type="InterPro" id="IPR036271">
    <property type="entry name" value="Tet_transcr_reg_TetR-rel_C_sf"/>
</dbReference>
<keyword evidence="3" id="KW-1185">Reference proteome</keyword>
<gene>
    <name evidence="2" type="ORF">FF36_06076</name>
</gene>